<protein>
    <submittedName>
        <fullName evidence="3">Deoxyribose-phosphate aldolase</fullName>
        <ecNumber evidence="3">4.1.2.4</ecNumber>
    </submittedName>
</protein>
<accession>M1P417</accession>
<evidence type="ECO:0000256" key="2">
    <source>
        <dbReference type="ARBA" id="ARBA00023270"/>
    </source>
</evidence>
<proteinExistence type="predicted"/>
<sequence>MDDLTWLAGTVDLTLLTPDATADRVRGGVATVREQGLHGLVVAPSHLPLIPADVTAVAVVGFPTGRHHTLVKAAEARLAVETGATEIWLTVDAAVEDPNALLAEIVAVREAVPPPVNLGVIVEAPARADVTPVCRAAQLAGAERLVTATGWHPAGTTGTDMAVTVGSCAGFLPVTAVGAAPSLAEAVDWLDSGADRLALAGVGALLSRAGE</sequence>
<dbReference type="PANTHER" id="PTHR10889">
    <property type="entry name" value="DEOXYRIBOSE-PHOSPHATE ALDOLASE"/>
    <property type="match status" value="1"/>
</dbReference>
<dbReference type="EC" id="4.1.2.4" evidence="3"/>
<dbReference type="GO" id="GO:0004139">
    <property type="term" value="F:deoxyribose-phosphate aldolase activity"/>
    <property type="evidence" value="ECO:0007669"/>
    <property type="project" value="UniProtKB-EC"/>
</dbReference>
<keyword evidence="2" id="KW-0704">Schiff base</keyword>
<dbReference type="GO" id="GO:0005737">
    <property type="term" value="C:cytoplasm"/>
    <property type="evidence" value="ECO:0007669"/>
    <property type="project" value="InterPro"/>
</dbReference>
<dbReference type="Gene3D" id="3.20.20.70">
    <property type="entry name" value="Aldolase class I"/>
    <property type="match status" value="1"/>
</dbReference>
<dbReference type="SUPFAM" id="SSF51569">
    <property type="entry name" value="Aldolase"/>
    <property type="match status" value="1"/>
</dbReference>
<evidence type="ECO:0000313" key="3">
    <source>
        <dbReference type="EMBL" id="AGF71401.1"/>
    </source>
</evidence>
<dbReference type="eggNOG" id="COG0274">
    <property type="taxonomic scope" value="Bacteria"/>
</dbReference>
<dbReference type="HOGENOM" id="CLU_053595_2_0_11"/>
<gene>
    <name evidence="3" type="ORF">A605_01935</name>
</gene>
<dbReference type="InterPro" id="IPR002915">
    <property type="entry name" value="DeoC/FbaB/LacD_aldolase"/>
</dbReference>
<dbReference type="InterPro" id="IPR013785">
    <property type="entry name" value="Aldolase_TIM"/>
</dbReference>
<evidence type="ECO:0000313" key="4">
    <source>
        <dbReference type="Proteomes" id="UP000011723"/>
    </source>
</evidence>
<dbReference type="RefSeq" id="WP_015399825.1">
    <property type="nucleotide sequence ID" value="NC_020302.1"/>
</dbReference>
<organism evidence="3 4">
    <name type="scientific">Corynebacterium halotolerans YIM 70093 = DSM 44683</name>
    <dbReference type="NCBI Taxonomy" id="1121362"/>
    <lineage>
        <taxon>Bacteria</taxon>
        <taxon>Bacillati</taxon>
        <taxon>Actinomycetota</taxon>
        <taxon>Actinomycetes</taxon>
        <taxon>Mycobacteriales</taxon>
        <taxon>Corynebacteriaceae</taxon>
        <taxon>Corynebacterium</taxon>
    </lineage>
</organism>
<dbReference type="KEGG" id="chn:A605_01935"/>
<dbReference type="InterPro" id="IPR011343">
    <property type="entry name" value="DeoC"/>
</dbReference>
<dbReference type="STRING" id="1121362.A605_01935"/>
<dbReference type="GO" id="GO:0009264">
    <property type="term" value="P:deoxyribonucleotide catabolic process"/>
    <property type="evidence" value="ECO:0007669"/>
    <property type="project" value="InterPro"/>
</dbReference>
<dbReference type="EMBL" id="CP003697">
    <property type="protein sequence ID" value="AGF71401.1"/>
    <property type="molecule type" value="Genomic_DNA"/>
</dbReference>
<dbReference type="OrthoDB" id="4421412at2"/>
<dbReference type="GO" id="GO:0016052">
    <property type="term" value="P:carbohydrate catabolic process"/>
    <property type="evidence" value="ECO:0007669"/>
    <property type="project" value="TreeGrafter"/>
</dbReference>
<dbReference type="PANTHER" id="PTHR10889:SF1">
    <property type="entry name" value="DEOXYRIBOSE-PHOSPHATE ALDOLASE"/>
    <property type="match status" value="1"/>
</dbReference>
<keyword evidence="3" id="KW-0456">Lyase</keyword>
<reference evidence="3 4" key="1">
    <citation type="journal article" date="2012" name="Stand. Genomic Sci.">
        <title>Genome sequence of the halotolerant bacterium Corynebacterium halotolerans type strain YIM 70093(T) (= DSM 44683(T)).</title>
        <authorList>
            <person name="Ruckert C."/>
            <person name="Albersmeier A."/>
            <person name="Al-Dilaimi A."/>
            <person name="Niehaus K."/>
            <person name="Szczepanowski R."/>
            <person name="Kalinowski J."/>
        </authorList>
    </citation>
    <scope>NUCLEOTIDE SEQUENCE [LARGE SCALE GENOMIC DNA]</scope>
    <source>
        <strain evidence="3">YIM 70093</strain>
    </source>
</reference>
<evidence type="ECO:0000256" key="1">
    <source>
        <dbReference type="ARBA" id="ARBA00022490"/>
    </source>
</evidence>
<dbReference type="Proteomes" id="UP000011723">
    <property type="component" value="Chromosome"/>
</dbReference>
<keyword evidence="1" id="KW-0963">Cytoplasm</keyword>
<keyword evidence="4" id="KW-1185">Reference proteome</keyword>
<dbReference type="AlphaFoldDB" id="M1P417"/>
<name>M1P417_9CORY</name>
<dbReference type="SMART" id="SM01133">
    <property type="entry name" value="DeoC"/>
    <property type="match status" value="1"/>
</dbReference>
<dbReference type="PATRIC" id="fig|1121362.3.peg.382"/>